<evidence type="ECO:0000313" key="1">
    <source>
        <dbReference type="EMBL" id="WDH83759.1"/>
    </source>
</evidence>
<dbReference type="Proteomes" id="UP001220962">
    <property type="component" value="Chromosome"/>
</dbReference>
<sequence>MMNNQMEKEVHKTIMITVNGKPVGSGYVFDGYTLSPIDNERLNTEDNVLTV</sequence>
<organism evidence="1 2">
    <name type="scientific">Paenibacillus urinalis</name>
    <dbReference type="NCBI Taxonomy" id="521520"/>
    <lineage>
        <taxon>Bacteria</taxon>
        <taxon>Bacillati</taxon>
        <taxon>Bacillota</taxon>
        <taxon>Bacilli</taxon>
        <taxon>Bacillales</taxon>
        <taxon>Paenibacillaceae</taxon>
        <taxon>Paenibacillus</taxon>
    </lineage>
</organism>
<protein>
    <submittedName>
        <fullName evidence="1">Uncharacterized protein</fullName>
    </submittedName>
</protein>
<reference evidence="1" key="1">
    <citation type="submission" date="2023-02" db="EMBL/GenBank/DDBJ databases">
        <title>Pathogen: clinical or host-associated sample.</title>
        <authorList>
            <person name="Hergert J."/>
            <person name="Casey R."/>
            <person name="Wagner J."/>
            <person name="Young E.L."/>
            <person name="Oakeson K.F."/>
        </authorList>
    </citation>
    <scope>NUCLEOTIDE SEQUENCE</scope>
    <source>
        <strain evidence="1">2022CK-00830</strain>
    </source>
</reference>
<name>A0AAX3N4Y3_9BACL</name>
<evidence type="ECO:0000313" key="2">
    <source>
        <dbReference type="Proteomes" id="UP001220962"/>
    </source>
</evidence>
<proteinExistence type="predicted"/>
<dbReference type="EMBL" id="CP118101">
    <property type="protein sequence ID" value="WDH83759.1"/>
    <property type="molecule type" value="Genomic_DNA"/>
</dbReference>
<accession>A0AAX3N4Y3</accession>
<gene>
    <name evidence="1" type="ORF">PUW23_05895</name>
</gene>
<dbReference type="RefSeq" id="WP_274359654.1">
    <property type="nucleotide sequence ID" value="NZ_CP118101.1"/>
</dbReference>
<dbReference type="AlphaFoldDB" id="A0AAX3N4Y3"/>